<organism evidence="2 3">
    <name type="scientific">Rhizophagus irregularis</name>
    <dbReference type="NCBI Taxonomy" id="588596"/>
    <lineage>
        <taxon>Eukaryota</taxon>
        <taxon>Fungi</taxon>
        <taxon>Fungi incertae sedis</taxon>
        <taxon>Mucoromycota</taxon>
        <taxon>Glomeromycotina</taxon>
        <taxon>Glomeromycetes</taxon>
        <taxon>Glomerales</taxon>
        <taxon>Glomeraceae</taxon>
        <taxon>Rhizophagus</taxon>
    </lineage>
</organism>
<evidence type="ECO:0000256" key="1">
    <source>
        <dbReference type="SAM" id="MobiDB-lite"/>
    </source>
</evidence>
<dbReference type="OrthoDB" id="10353487at2759"/>
<reference evidence="2" key="1">
    <citation type="submission" date="2020-05" db="EMBL/GenBank/DDBJ databases">
        <authorList>
            <person name="Rincon C."/>
            <person name="Sanders R I."/>
            <person name="Robbins C."/>
            <person name="Chaturvedi A."/>
        </authorList>
    </citation>
    <scope>NUCLEOTIDE SEQUENCE</scope>
    <source>
        <strain evidence="2">CHB12</strain>
    </source>
</reference>
<proteinExistence type="predicted"/>
<dbReference type="AlphaFoldDB" id="A0A915ZKE6"/>
<sequence length="123" mass="14001">MKGKHFFKIRSGGFLINGKLRFGAYTYYVIIKVEEGGEIGSFGWASDLQKKRKTKKLKFLVWFGWLPKNKNPKIRSGGLLKNKNPKIPSSGGFLKNKNPKIRSGRLLKNGKIQRFTIGWASDL</sequence>
<protein>
    <submittedName>
        <fullName evidence="2">Uncharacterized protein</fullName>
    </submittedName>
</protein>
<dbReference type="Proteomes" id="UP000684084">
    <property type="component" value="Unassembled WGS sequence"/>
</dbReference>
<dbReference type="EMBL" id="CAGKOT010000041">
    <property type="protein sequence ID" value="CAB5379864.1"/>
    <property type="molecule type" value="Genomic_DNA"/>
</dbReference>
<name>A0A915ZKE6_9GLOM</name>
<comment type="caution">
    <text evidence="2">The sequence shown here is derived from an EMBL/GenBank/DDBJ whole genome shotgun (WGS) entry which is preliminary data.</text>
</comment>
<evidence type="ECO:0000313" key="3">
    <source>
        <dbReference type="Proteomes" id="UP000684084"/>
    </source>
</evidence>
<evidence type="ECO:0000313" key="2">
    <source>
        <dbReference type="EMBL" id="CAB5379864.1"/>
    </source>
</evidence>
<accession>A0A915ZKE6</accession>
<feature type="region of interest" description="Disordered" evidence="1">
    <location>
        <begin position="74"/>
        <end position="100"/>
    </location>
</feature>
<gene>
    <name evidence="2" type="ORF">CHRIB12_LOCUS16835</name>
</gene>